<dbReference type="PANTHER" id="PTHR16442">
    <property type="entry name" value="RING FINGER PROTEIN 17"/>
    <property type="match status" value="1"/>
</dbReference>
<keyword evidence="3" id="KW-0862">Zinc</keyword>
<dbReference type="InterPro" id="IPR000504">
    <property type="entry name" value="RRM_dom"/>
</dbReference>
<dbReference type="OrthoDB" id="6342911at2759"/>
<evidence type="ECO:0000256" key="3">
    <source>
        <dbReference type="ARBA" id="ARBA00022833"/>
    </source>
</evidence>
<dbReference type="SUPFAM" id="SSF63748">
    <property type="entry name" value="Tudor/PWWP/MBT"/>
    <property type="match status" value="2"/>
</dbReference>
<dbReference type="Pfam" id="PF00567">
    <property type="entry name" value="TUDOR"/>
    <property type="match status" value="2"/>
</dbReference>
<feature type="compositionally biased region" description="Polar residues" evidence="7">
    <location>
        <begin position="720"/>
        <end position="742"/>
    </location>
</feature>
<dbReference type="InParanoid" id="E9H0J6"/>
<evidence type="ECO:0000259" key="8">
    <source>
        <dbReference type="PROSITE" id="PS50102"/>
    </source>
</evidence>
<dbReference type="InterPro" id="IPR002893">
    <property type="entry name" value="Znf_MYND"/>
</dbReference>
<dbReference type="AlphaFoldDB" id="E9H0J6"/>
<keyword evidence="12" id="KW-1185">Reference proteome</keyword>
<evidence type="ECO:0000313" key="12">
    <source>
        <dbReference type="Proteomes" id="UP000000305"/>
    </source>
</evidence>
<keyword evidence="1" id="KW-0479">Metal-binding</keyword>
<feature type="domain" description="MYND-type" evidence="10">
    <location>
        <begin position="203"/>
        <end position="238"/>
    </location>
</feature>
<sequence length="947" mass="105819">MRQAFHPGPIRRSVGLPGCYRPLDVYGPRFDGSANHEICNARTGCCAPTSLSNEMRSSNLFYRLHVSGLHFDTTEEGLRHIFSNYGNPMSVSMIRSRNQQLTAFVEFESQYEVDNAIMGLHLKPPLNWEVNYTRSNDEVPNHCRRFPSPTMTSGRQLLMYSDMGLHSSNSRQSPRFIEMRGTDSSMVIRPIRNNSMTPEFPTCSVCSIEALLVCTICKTRYCSPRCQRSDWPSHQSICKPIPALVTELPDAFYMNGIGSTTLRSYPNMQNGRTSVAIQQSHDTSSEEFGTRSQNQKEGSNQLLSVTVHRNLENGSSTKMCQPEVRSVQSVSNTINPTPQGSSLRSPEWKTNSSQCKLEISGATSSVSNGAPFQNSPSNERQREAHWGLPAVSKPRNLPLTIYCPETPDSPPSRMASQTQSTDAIKLYAAKFSSKQLEKPLDKRNKVVVCSAKSPDELWVQYVCYREELEEVMRNVTVSSPDSDPVINPVEGRPCVAVFPEDSSWYRAQILKVLPGKIKIRYVDFGNTISMPNTPESLRKMEHHISEPPFYATKVKLADVLPLNGTNWEPDVRLKFKELVENQPFLMEVVQMDAGVMCVRLKDQNGLNLSTRLLQEDLVRKATVEISDELDRIPSVVEIPAKSTAQQLSVQKPPICSQIPNENVATEINNVFQITSRLNGFRFKKLICASAPSCEVKSEIVSSVVPPVKSKDEVVPEKSSDLLQQPSSNFFPTNKSETTTSDAVSGPNKVEGTSNANTASEIFYSDGPFLDLPKSGSFRALIIKVEDPKRIYLRVTSEEISTKLAQLEDAMVAYANDLGGSHCPKKNEVCIVRFPNGQWCRAFCAGLDSDGNRYIFQQVDYGEKHTVDASDIRCISKSLVNFLPFLAHLVILKGTESMDEIEPKLVNRLKKLLHENTVHDVVVVSCDERSYIVQIPLINQTLSFEGLI</sequence>
<reference evidence="11 12" key="1">
    <citation type="journal article" date="2011" name="Science">
        <title>The ecoresponsive genome of Daphnia pulex.</title>
        <authorList>
            <person name="Colbourne J.K."/>
            <person name="Pfrender M.E."/>
            <person name="Gilbert D."/>
            <person name="Thomas W.K."/>
            <person name="Tucker A."/>
            <person name="Oakley T.H."/>
            <person name="Tokishita S."/>
            <person name="Aerts A."/>
            <person name="Arnold G.J."/>
            <person name="Basu M.K."/>
            <person name="Bauer D.J."/>
            <person name="Caceres C.E."/>
            <person name="Carmel L."/>
            <person name="Casola C."/>
            <person name="Choi J.H."/>
            <person name="Detter J.C."/>
            <person name="Dong Q."/>
            <person name="Dusheyko S."/>
            <person name="Eads B.D."/>
            <person name="Frohlich T."/>
            <person name="Geiler-Samerotte K.A."/>
            <person name="Gerlach D."/>
            <person name="Hatcher P."/>
            <person name="Jogdeo S."/>
            <person name="Krijgsveld J."/>
            <person name="Kriventseva E.V."/>
            <person name="Kultz D."/>
            <person name="Laforsch C."/>
            <person name="Lindquist E."/>
            <person name="Lopez J."/>
            <person name="Manak J.R."/>
            <person name="Muller J."/>
            <person name="Pangilinan J."/>
            <person name="Patwardhan R.P."/>
            <person name="Pitluck S."/>
            <person name="Pritham E.J."/>
            <person name="Rechtsteiner A."/>
            <person name="Rho M."/>
            <person name="Rogozin I.B."/>
            <person name="Sakarya O."/>
            <person name="Salamov A."/>
            <person name="Schaack S."/>
            <person name="Shapiro H."/>
            <person name="Shiga Y."/>
            <person name="Skalitzky C."/>
            <person name="Smith Z."/>
            <person name="Souvorov A."/>
            <person name="Sung W."/>
            <person name="Tang Z."/>
            <person name="Tsuchiya D."/>
            <person name="Tu H."/>
            <person name="Vos H."/>
            <person name="Wang M."/>
            <person name="Wolf Y.I."/>
            <person name="Yamagata H."/>
            <person name="Yamada T."/>
            <person name="Ye Y."/>
            <person name="Shaw J.R."/>
            <person name="Andrews J."/>
            <person name="Crease T.J."/>
            <person name="Tang H."/>
            <person name="Lucas S.M."/>
            <person name="Robertson H.M."/>
            <person name="Bork P."/>
            <person name="Koonin E.V."/>
            <person name="Zdobnov E.M."/>
            <person name="Grigoriev I.V."/>
            <person name="Lynch M."/>
            <person name="Boore J.L."/>
        </authorList>
    </citation>
    <scope>NUCLEOTIDE SEQUENCE [LARGE SCALE GENOMIC DNA]</scope>
</reference>
<feature type="region of interest" description="Disordered" evidence="7">
    <location>
        <begin position="275"/>
        <end position="349"/>
    </location>
</feature>
<dbReference type="GO" id="GO:0005737">
    <property type="term" value="C:cytoplasm"/>
    <property type="evidence" value="ECO:0007669"/>
    <property type="project" value="UniProtKB-ARBA"/>
</dbReference>
<dbReference type="eggNOG" id="KOG2039">
    <property type="taxonomic scope" value="Eukaryota"/>
</dbReference>
<dbReference type="HOGENOM" id="CLU_310628_0_0_1"/>
<dbReference type="PANTHER" id="PTHR16442:SF1">
    <property type="entry name" value="RING FINGER PROTEIN 17"/>
    <property type="match status" value="1"/>
</dbReference>
<dbReference type="PROSITE" id="PS50865">
    <property type="entry name" value="ZF_MYND_2"/>
    <property type="match status" value="1"/>
</dbReference>
<dbReference type="Pfam" id="PF00076">
    <property type="entry name" value="RRM_1"/>
    <property type="match status" value="1"/>
</dbReference>
<feature type="domain" description="RRM" evidence="8">
    <location>
        <begin position="62"/>
        <end position="135"/>
    </location>
</feature>
<evidence type="ECO:0000256" key="2">
    <source>
        <dbReference type="ARBA" id="ARBA00022771"/>
    </source>
</evidence>
<evidence type="ECO:0008006" key="13">
    <source>
        <dbReference type="Google" id="ProtNLM"/>
    </source>
</evidence>
<dbReference type="CDD" id="cd00590">
    <property type="entry name" value="RRM_SF"/>
    <property type="match status" value="1"/>
</dbReference>
<evidence type="ECO:0000256" key="7">
    <source>
        <dbReference type="SAM" id="MobiDB-lite"/>
    </source>
</evidence>
<dbReference type="PROSITE" id="PS50304">
    <property type="entry name" value="TUDOR"/>
    <property type="match status" value="1"/>
</dbReference>
<evidence type="ECO:0000313" key="11">
    <source>
        <dbReference type="EMBL" id="EFX74740.1"/>
    </source>
</evidence>
<feature type="region of interest" description="Disordered" evidence="7">
    <location>
        <begin position="361"/>
        <end position="383"/>
    </location>
</feature>
<dbReference type="GO" id="GO:0008270">
    <property type="term" value="F:zinc ion binding"/>
    <property type="evidence" value="ECO:0007669"/>
    <property type="project" value="UniProtKB-KW"/>
</dbReference>
<feature type="compositionally biased region" description="Polar residues" evidence="7">
    <location>
        <begin position="326"/>
        <end position="349"/>
    </location>
</feature>
<proteinExistence type="predicted"/>
<dbReference type="InterPro" id="IPR035437">
    <property type="entry name" value="SNase_OB-fold_sf"/>
</dbReference>
<dbReference type="KEGG" id="dpx:DAPPUDRAFT_324046"/>
<evidence type="ECO:0000259" key="10">
    <source>
        <dbReference type="PROSITE" id="PS50865"/>
    </source>
</evidence>
<name>E9H0J6_DAPPU</name>
<organism evidence="11 12">
    <name type="scientific">Daphnia pulex</name>
    <name type="common">Water flea</name>
    <dbReference type="NCBI Taxonomy" id="6669"/>
    <lineage>
        <taxon>Eukaryota</taxon>
        <taxon>Metazoa</taxon>
        <taxon>Ecdysozoa</taxon>
        <taxon>Arthropoda</taxon>
        <taxon>Crustacea</taxon>
        <taxon>Branchiopoda</taxon>
        <taxon>Diplostraca</taxon>
        <taxon>Cladocera</taxon>
        <taxon>Anomopoda</taxon>
        <taxon>Daphniidae</taxon>
        <taxon>Daphnia</taxon>
    </lineage>
</organism>
<evidence type="ECO:0000256" key="1">
    <source>
        <dbReference type="ARBA" id="ARBA00022723"/>
    </source>
</evidence>
<keyword evidence="4 6" id="KW-0694">RNA-binding</keyword>
<evidence type="ECO:0000256" key="6">
    <source>
        <dbReference type="PROSITE-ProRule" id="PRU00176"/>
    </source>
</evidence>
<evidence type="ECO:0000256" key="4">
    <source>
        <dbReference type="ARBA" id="ARBA00022884"/>
    </source>
</evidence>
<dbReference type="Gene3D" id="2.40.50.90">
    <property type="match status" value="2"/>
</dbReference>
<feature type="domain" description="Tudor" evidence="9">
    <location>
        <begin position="487"/>
        <end position="545"/>
    </location>
</feature>
<dbReference type="SUPFAM" id="SSF144232">
    <property type="entry name" value="HIT/MYND zinc finger-like"/>
    <property type="match status" value="1"/>
</dbReference>
<feature type="compositionally biased region" description="Polar residues" evidence="7">
    <location>
        <begin position="275"/>
        <end position="304"/>
    </location>
</feature>
<dbReference type="GO" id="GO:0003723">
    <property type="term" value="F:RNA binding"/>
    <property type="evidence" value="ECO:0007669"/>
    <property type="project" value="UniProtKB-UniRule"/>
</dbReference>
<dbReference type="InterPro" id="IPR035979">
    <property type="entry name" value="RBD_domain_sf"/>
</dbReference>
<dbReference type="Gene3D" id="3.30.70.330">
    <property type="match status" value="1"/>
</dbReference>
<dbReference type="SMART" id="SM00360">
    <property type="entry name" value="RRM"/>
    <property type="match status" value="1"/>
</dbReference>
<feature type="region of interest" description="Disordered" evidence="7">
    <location>
        <begin position="714"/>
        <end position="752"/>
    </location>
</feature>
<dbReference type="EMBL" id="GL732581">
    <property type="protein sequence ID" value="EFX74740.1"/>
    <property type="molecule type" value="Genomic_DNA"/>
</dbReference>
<evidence type="ECO:0000256" key="5">
    <source>
        <dbReference type="PROSITE-ProRule" id="PRU00134"/>
    </source>
</evidence>
<gene>
    <name evidence="11" type="ORF">DAPPUDRAFT_324046</name>
</gene>
<evidence type="ECO:0000259" key="9">
    <source>
        <dbReference type="PROSITE" id="PS50304"/>
    </source>
</evidence>
<dbReference type="Gene3D" id="6.10.140.2220">
    <property type="match status" value="1"/>
</dbReference>
<dbReference type="PROSITE" id="PS50102">
    <property type="entry name" value="RRM"/>
    <property type="match status" value="1"/>
</dbReference>
<dbReference type="Proteomes" id="UP000000305">
    <property type="component" value="Unassembled WGS sequence"/>
</dbReference>
<dbReference type="InterPro" id="IPR002999">
    <property type="entry name" value="Tudor"/>
</dbReference>
<dbReference type="Pfam" id="PF01753">
    <property type="entry name" value="zf-MYND"/>
    <property type="match status" value="1"/>
</dbReference>
<feature type="compositionally biased region" description="Polar residues" evidence="7">
    <location>
        <begin position="361"/>
        <end position="378"/>
    </location>
</feature>
<dbReference type="SMART" id="SM00333">
    <property type="entry name" value="TUDOR"/>
    <property type="match status" value="2"/>
</dbReference>
<dbReference type="Gene3D" id="2.30.30.140">
    <property type="match status" value="2"/>
</dbReference>
<keyword evidence="2 5" id="KW-0863">Zinc-finger</keyword>
<dbReference type="InterPro" id="IPR012677">
    <property type="entry name" value="Nucleotide-bd_a/b_plait_sf"/>
</dbReference>
<dbReference type="SUPFAM" id="SSF54928">
    <property type="entry name" value="RNA-binding domain, RBD"/>
    <property type="match status" value="1"/>
</dbReference>
<accession>E9H0J6</accession>
<protein>
    <recommendedName>
        <fullName evidence="13">Tudor domain-containing protein</fullName>
    </recommendedName>
</protein>
<dbReference type="CDD" id="cd20379">
    <property type="entry name" value="Tudor_dTUD-like"/>
    <property type="match status" value="1"/>
</dbReference>